<organism evidence="3 4">
    <name type="scientific">Adhaeribacter soli</name>
    <dbReference type="NCBI Taxonomy" id="2607655"/>
    <lineage>
        <taxon>Bacteria</taxon>
        <taxon>Pseudomonadati</taxon>
        <taxon>Bacteroidota</taxon>
        <taxon>Cytophagia</taxon>
        <taxon>Cytophagales</taxon>
        <taxon>Hymenobacteraceae</taxon>
        <taxon>Adhaeribacter</taxon>
    </lineage>
</organism>
<keyword evidence="1" id="KW-0732">Signal</keyword>
<sequence length="471" mass="51890">MIRRKILLLLCILPVLFGSQSACSEKLKADATHPLTGAWLLHVNSTDIGAVRTVMTIQAGENAFEGHTRGNADKSLIGLPKAMLGRVFTGFFEHGALLHFEDGVYKKLSENEFKVAARFTSASGKLLFQGTLKGNLLEGHLTNGKKEDKGSITGTKGNYKLPLQDNYREIAEQALALTKTKIFNTSLVQTKDWKAFEKSVLELSEKVQDDAEMVFGFYYYAGKLPFSHFALYRKTNNPEDLPEDTAKAQFLDLKEVNPATTLLTIRSFAGNGTQLDSVFTLIKKTAKPNLIIDLRGNSGGNISGLKLVTNLADKAYPGGVFLTNKWFTKHPNPPVENEVQQFTTLTEANLELLWDGVHNLDGLAIRVIPEKTVYQGKVFVLVDNATASTCESIVYGLKHYKLATIVGEKTAGAMLNGEAFSLNDQWHITIPTADYYTPDGKRLDQIGVEPDKKVSSKDALNYVLKNLVKPG</sequence>
<dbReference type="SMART" id="SM00245">
    <property type="entry name" value="TSPc"/>
    <property type="match status" value="1"/>
</dbReference>
<feature type="domain" description="Tail specific protease" evidence="2">
    <location>
        <begin position="234"/>
        <end position="455"/>
    </location>
</feature>
<dbReference type="SUPFAM" id="SSF52096">
    <property type="entry name" value="ClpP/crotonase"/>
    <property type="match status" value="1"/>
</dbReference>
<name>A0A5N1IIE3_9BACT</name>
<dbReference type="InterPro" id="IPR005151">
    <property type="entry name" value="Tail-specific_protease"/>
</dbReference>
<proteinExistence type="predicted"/>
<dbReference type="EMBL" id="VTWT01000012">
    <property type="protein sequence ID" value="KAA9325402.1"/>
    <property type="molecule type" value="Genomic_DNA"/>
</dbReference>
<dbReference type="InterPro" id="IPR029045">
    <property type="entry name" value="ClpP/crotonase-like_dom_sf"/>
</dbReference>
<feature type="signal peptide" evidence="1">
    <location>
        <begin position="1"/>
        <end position="24"/>
    </location>
</feature>
<dbReference type="GO" id="GO:0004175">
    <property type="term" value="F:endopeptidase activity"/>
    <property type="evidence" value="ECO:0007669"/>
    <property type="project" value="TreeGrafter"/>
</dbReference>
<dbReference type="RefSeq" id="WP_150905503.1">
    <property type="nucleotide sequence ID" value="NZ_VTWT01000012.1"/>
</dbReference>
<evidence type="ECO:0000259" key="2">
    <source>
        <dbReference type="SMART" id="SM00245"/>
    </source>
</evidence>
<dbReference type="GO" id="GO:0008236">
    <property type="term" value="F:serine-type peptidase activity"/>
    <property type="evidence" value="ECO:0007669"/>
    <property type="project" value="InterPro"/>
</dbReference>
<dbReference type="GO" id="GO:0030288">
    <property type="term" value="C:outer membrane-bounded periplasmic space"/>
    <property type="evidence" value="ECO:0007669"/>
    <property type="project" value="TreeGrafter"/>
</dbReference>
<evidence type="ECO:0000256" key="1">
    <source>
        <dbReference type="SAM" id="SignalP"/>
    </source>
</evidence>
<accession>A0A5N1IIE3</accession>
<dbReference type="Pfam" id="PF03572">
    <property type="entry name" value="Peptidase_S41"/>
    <property type="match status" value="1"/>
</dbReference>
<evidence type="ECO:0000313" key="3">
    <source>
        <dbReference type="EMBL" id="KAA9325402.1"/>
    </source>
</evidence>
<dbReference type="Proteomes" id="UP000326570">
    <property type="component" value="Unassembled WGS sequence"/>
</dbReference>
<keyword evidence="4" id="KW-1185">Reference proteome</keyword>
<dbReference type="PANTHER" id="PTHR32060:SF30">
    <property type="entry name" value="CARBOXY-TERMINAL PROCESSING PROTEASE CTPA"/>
    <property type="match status" value="1"/>
</dbReference>
<dbReference type="PANTHER" id="PTHR32060">
    <property type="entry name" value="TAIL-SPECIFIC PROTEASE"/>
    <property type="match status" value="1"/>
</dbReference>
<gene>
    <name evidence="3" type="ORF">F0P94_17600</name>
</gene>
<comment type="caution">
    <text evidence="3">The sequence shown here is derived from an EMBL/GenBank/DDBJ whole genome shotgun (WGS) entry which is preliminary data.</text>
</comment>
<reference evidence="3 4" key="1">
    <citation type="submission" date="2019-09" db="EMBL/GenBank/DDBJ databases">
        <title>Genome sequence of Adhaeribacter sp. M2.</title>
        <authorList>
            <person name="Srinivasan S."/>
        </authorList>
    </citation>
    <scope>NUCLEOTIDE SEQUENCE [LARGE SCALE GENOMIC DNA]</scope>
    <source>
        <strain evidence="3 4">M2</strain>
    </source>
</reference>
<dbReference type="Gene3D" id="3.90.226.10">
    <property type="entry name" value="2-enoyl-CoA Hydratase, Chain A, domain 1"/>
    <property type="match status" value="1"/>
</dbReference>
<dbReference type="GO" id="GO:0006508">
    <property type="term" value="P:proteolysis"/>
    <property type="evidence" value="ECO:0007669"/>
    <property type="project" value="InterPro"/>
</dbReference>
<protein>
    <recommendedName>
        <fullName evidence="2">Tail specific protease domain-containing protein</fullName>
    </recommendedName>
</protein>
<dbReference type="GO" id="GO:0007165">
    <property type="term" value="P:signal transduction"/>
    <property type="evidence" value="ECO:0007669"/>
    <property type="project" value="TreeGrafter"/>
</dbReference>
<feature type="chain" id="PRO_5025064095" description="Tail specific protease domain-containing protein" evidence="1">
    <location>
        <begin position="25"/>
        <end position="471"/>
    </location>
</feature>
<dbReference type="AlphaFoldDB" id="A0A5N1IIE3"/>
<evidence type="ECO:0000313" key="4">
    <source>
        <dbReference type="Proteomes" id="UP000326570"/>
    </source>
</evidence>